<proteinExistence type="predicted"/>
<gene>
    <name evidence="1" type="ORF">C5Y93_26145</name>
</gene>
<protein>
    <recommendedName>
        <fullName evidence="3">Cytoplasmic protein</fullName>
    </recommendedName>
</protein>
<evidence type="ECO:0008006" key="3">
    <source>
        <dbReference type="Google" id="ProtNLM"/>
    </source>
</evidence>
<dbReference type="SUPFAM" id="SSF52047">
    <property type="entry name" value="RNI-like"/>
    <property type="match status" value="1"/>
</dbReference>
<sequence>MTIYENATEFYNLPVVDLESEDDWQGTECAYRIRTDWDTPPEELGYRLQVIANHEDAAELKALVIGSWGGDDGQTDNSQIIQELAECSDRLSGLKAIFLGDIISEENEMSWIQQSDVSDLLRAYGNLELFRIRGGSGLSISSCEHENLKSLIIETGGMPRSVLREIFRGGLNNLEHLELWLGDENYGWNGGPEDLQPLLTGKLFPKLTYLGLRNSAAIDEIAPVLPNSPLVARLKVLDLSLGAMTEVGARSLLALSEGTSLEKLDLSYHYITPAVVEELKAKLPFEVVADDANDPNEEWRSIYVAE</sequence>
<dbReference type="EMBL" id="PUHZ01000024">
    <property type="protein sequence ID" value="PQO43186.1"/>
    <property type="molecule type" value="Genomic_DNA"/>
</dbReference>
<name>A0A2S8GFF1_9BACT</name>
<organism evidence="1 2">
    <name type="scientific">Blastopirellula marina</name>
    <dbReference type="NCBI Taxonomy" id="124"/>
    <lineage>
        <taxon>Bacteria</taxon>
        <taxon>Pseudomonadati</taxon>
        <taxon>Planctomycetota</taxon>
        <taxon>Planctomycetia</taxon>
        <taxon>Pirellulales</taxon>
        <taxon>Pirellulaceae</taxon>
        <taxon>Blastopirellula</taxon>
    </lineage>
</organism>
<dbReference type="InterPro" id="IPR032675">
    <property type="entry name" value="LRR_dom_sf"/>
</dbReference>
<comment type="caution">
    <text evidence="1">The sequence shown here is derived from an EMBL/GenBank/DDBJ whole genome shotgun (WGS) entry which is preliminary data.</text>
</comment>
<evidence type="ECO:0000313" key="1">
    <source>
        <dbReference type="EMBL" id="PQO43186.1"/>
    </source>
</evidence>
<dbReference type="OrthoDB" id="9767858at2"/>
<dbReference type="InterPro" id="IPR047722">
    <property type="entry name" value="STM4015-like"/>
</dbReference>
<dbReference type="NCBIfam" id="NF038076">
    <property type="entry name" value="fam_STM4015"/>
    <property type="match status" value="1"/>
</dbReference>
<dbReference type="Proteomes" id="UP000237819">
    <property type="component" value="Unassembled WGS sequence"/>
</dbReference>
<dbReference type="AlphaFoldDB" id="A0A2S8GFF1"/>
<reference evidence="1 2" key="1">
    <citation type="submission" date="2018-02" db="EMBL/GenBank/DDBJ databases">
        <title>Comparative genomes isolates from brazilian mangrove.</title>
        <authorList>
            <person name="Araujo J.E."/>
            <person name="Taketani R.G."/>
            <person name="Silva M.C.P."/>
            <person name="Loureco M.V."/>
            <person name="Andreote F.D."/>
        </authorList>
    </citation>
    <scope>NUCLEOTIDE SEQUENCE [LARGE SCALE GENOMIC DNA]</scope>
    <source>
        <strain evidence="1 2">Nap-Phe MGV</strain>
    </source>
</reference>
<evidence type="ECO:0000313" key="2">
    <source>
        <dbReference type="Proteomes" id="UP000237819"/>
    </source>
</evidence>
<accession>A0A2S8GFF1</accession>
<dbReference type="Gene3D" id="3.80.10.10">
    <property type="entry name" value="Ribonuclease Inhibitor"/>
    <property type="match status" value="1"/>
</dbReference>
<dbReference type="RefSeq" id="WP_105338399.1">
    <property type="nucleotide sequence ID" value="NZ_PUHZ01000024.1"/>
</dbReference>